<evidence type="ECO:0000313" key="9">
    <source>
        <dbReference type="Proteomes" id="UP000238375"/>
    </source>
</evidence>
<dbReference type="PANTHER" id="PTHR33452">
    <property type="entry name" value="OXIDOREDUCTASE CATD-RELATED"/>
    <property type="match status" value="1"/>
</dbReference>
<dbReference type="RefSeq" id="WP_106139253.1">
    <property type="nucleotide sequence ID" value="NZ_PVTE01000016.1"/>
</dbReference>
<dbReference type="Proteomes" id="UP000238375">
    <property type="component" value="Unassembled WGS sequence"/>
</dbReference>
<evidence type="ECO:0000256" key="2">
    <source>
        <dbReference type="ARBA" id="ARBA00006679"/>
    </source>
</evidence>
<dbReference type="PANTHER" id="PTHR33452:SF1">
    <property type="entry name" value="INNER MEMBRANE PROTEIN YPHA-RELATED"/>
    <property type="match status" value="1"/>
</dbReference>
<evidence type="ECO:0000256" key="3">
    <source>
        <dbReference type="ARBA" id="ARBA00022475"/>
    </source>
</evidence>
<dbReference type="GO" id="GO:0005886">
    <property type="term" value="C:plasma membrane"/>
    <property type="evidence" value="ECO:0007669"/>
    <property type="project" value="UniProtKB-SubCell"/>
</dbReference>
<reference evidence="8 9" key="1">
    <citation type="submission" date="2018-03" db="EMBL/GenBank/DDBJ databases">
        <title>Genomic Encyclopedia of Archaeal and Bacterial Type Strains, Phase II (KMG-II): from individual species to whole genera.</title>
        <authorList>
            <person name="Goeker M."/>
        </authorList>
    </citation>
    <scope>NUCLEOTIDE SEQUENCE [LARGE SCALE GENOMIC DNA]</scope>
    <source>
        <strain evidence="8 9">DSM 28354</strain>
    </source>
</reference>
<evidence type="ECO:0000256" key="1">
    <source>
        <dbReference type="ARBA" id="ARBA00004651"/>
    </source>
</evidence>
<name>A0A2T0SMJ4_9BACT</name>
<keyword evidence="4 7" id="KW-0812">Transmembrane</keyword>
<evidence type="ECO:0000256" key="5">
    <source>
        <dbReference type="ARBA" id="ARBA00022989"/>
    </source>
</evidence>
<dbReference type="InterPro" id="IPR032808">
    <property type="entry name" value="DoxX"/>
</dbReference>
<evidence type="ECO:0000256" key="7">
    <source>
        <dbReference type="SAM" id="Phobius"/>
    </source>
</evidence>
<feature type="transmembrane region" description="Helical" evidence="7">
    <location>
        <begin position="12"/>
        <end position="32"/>
    </location>
</feature>
<evidence type="ECO:0000313" key="8">
    <source>
        <dbReference type="EMBL" id="PRY34639.1"/>
    </source>
</evidence>
<comment type="subcellular location">
    <subcellularLocation>
        <location evidence="1">Cell membrane</location>
        <topology evidence="1">Multi-pass membrane protein</topology>
    </subcellularLocation>
</comment>
<feature type="transmembrane region" description="Helical" evidence="7">
    <location>
        <begin position="83"/>
        <end position="100"/>
    </location>
</feature>
<keyword evidence="9" id="KW-1185">Reference proteome</keyword>
<dbReference type="InterPro" id="IPR051907">
    <property type="entry name" value="DoxX-like_oxidoreductase"/>
</dbReference>
<sequence length="147" mass="15760">MNTSLFAPWRSTASALNASTLLLRLIFGGLMIPHGYAKLTHFAEYQNDFMNLLGLGTAVSLSLAIVAEFGCSILLVLGLFTRLALVPLIVTALVIVFGAHGGEILGDGEHGFLYLGVYLSLLLTGPGQYSVDQRLFGRSASANRRFV</sequence>
<feature type="transmembrane region" description="Helical" evidence="7">
    <location>
        <begin position="112"/>
        <end position="131"/>
    </location>
</feature>
<keyword evidence="5 7" id="KW-1133">Transmembrane helix</keyword>
<comment type="similarity">
    <text evidence="2">Belongs to the DoxX family.</text>
</comment>
<feature type="transmembrane region" description="Helical" evidence="7">
    <location>
        <begin position="52"/>
        <end position="76"/>
    </location>
</feature>
<keyword evidence="3" id="KW-1003">Cell membrane</keyword>
<keyword evidence="6 7" id="KW-0472">Membrane</keyword>
<proteinExistence type="inferred from homology"/>
<evidence type="ECO:0000256" key="4">
    <source>
        <dbReference type="ARBA" id="ARBA00022692"/>
    </source>
</evidence>
<organism evidence="8 9">
    <name type="scientific">Spirosoma oryzae</name>
    <dbReference type="NCBI Taxonomy" id="1469603"/>
    <lineage>
        <taxon>Bacteria</taxon>
        <taxon>Pseudomonadati</taxon>
        <taxon>Bacteroidota</taxon>
        <taxon>Cytophagia</taxon>
        <taxon>Cytophagales</taxon>
        <taxon>Cytophagaceae</taxon>
        <taxon>Spirosoma</taxon>
    </lineage>
</organism>
<protein>
    <submittedName>
        <fullName evidence="8">Putative oxidoreductase</fullName>
    </submittedName>
</protein>
<dbReference type="Pfam" id="PF07681">
    <property type="entry name" value="DoxX"/>
    <property type="match status" value="1"/>
</dbReference>
<dbReference type="EMBL" id="PVTE01000016">
    <property type="protein sequence ID" value="PRY34639.1"/>
    <property type="molecule type" value="Genomic_DNA"/>
</dbReference>
<gene>
    <name evidence="8" type="ORF">CLV58_11632</name>
</gene>
<accession>A0A2T0SMJ4</accession>
<dbReference type="OrthoDB" id="9813193at2"/>
<comment type="caution">
    <text evidence="8">The sequence shown here is derived from an EMBL/GenBank/DDBJ whole genome shotgun (WGS) entry which is preliminary data.</text>
</comment>
<dbReference type="AlphaFoldDB" id="A0A2T0SMJ4"/>
<evidence type="ECO:0000256" key="6">
    <source>
        <dbReference type="ARBA" id="ARBA00023136"/>
    </source>
</evidence>